<evidence type="ECO:0000256" key="4">
    <source>
        <dbReference type="PIRSR" id="PIRSR005739-1"/>
    </source>
</evidence>
<gene>
    <name evidence="6" type="ORF">BDY17DRAFT_45121</name>
</gene>
<dbReference type="InterPro" id="IPR036388">
    <property type="entry name" value="WH-like_DNA-bd_sf"/>
</dbReference>
<dbReference type="AlphaFoldDB" id="A0A6A6PIC4"/>
<evidence type="ECO:0000259" key="5">
    <source>
        <dbReference type="Pfam" id="PF00891"/>
    </source>
</evidence>
<dbReference type="InterPro" id="IPR001077">
    <property type="entry name" value="COMT_C"/>
</dbReference>
<dbReference type="Gene3D" id="3.40.50.150">
    <property type="entry name" value="Vaccinia Virus protein VP39"/>
    <property type="match status" value="1"/>
</dbReference>
<keyword evidence="3" id="KW-0949">S-adenosyl-L-methionine</keyword>
<dbReference type="PANTHER" id="PTHR43712:SF1">
    <property type="entry name" value="HYPOTHETICAL O-METHYLTRANSFERASE (EUROFUNG)-RELATED"/>
    <property type="match status" value="1"/>
</dbReference>
<dbReference type="InterPro" id="IPR016461">
    <property type="entry name" value="COMT-like"/>
</dbReference>
<dbReference type="GO" id="GO:0008171">
    <property type="term" value="F:O-methyltransferase activity"/>
    <property type="evidence" value="ECO:0007669"/>
    <property type="project" value="InterPro"/>
</dbReference>
<accession>A0A6A6PIC4</accession>
<reference evidence="6" key="1">
    <citation type="journal article" date="2020" name="Stud. Mycol.">
        <title>101 Dothideomycetes genomes: a test case for predicting lifestyles and emergence of pathogens.</title>
        <authorList>
            <person name="Haridas S."/>
            <person name="Albert R."/>
            <person name="Binder M."/>
            <person name="Bloem J."/>
            <person name="Labutti K."/>
            <person name="Salamov A."/>
            <person name="Andreopoulos B."/>
            <person name="Baker S."/>
            <person name="Barry K."/>
            <person name="Bills G."/>
            <person name="Bluhm B."/>
            <person name="Cannon C."/>
            <person name="Castanera R."/>
            <person name="Culley D."/>
            <person name="Daum C."/>
            <person name="Ezra D."/>
            <person name="Gonzalez J."/>
            <person name="Henrissat B."/>
            <person name="Kuo A."/>
            <person name="Liang C."/>
            <person name="Lipzen A."/>
            <person name="Lutzoni F."/>
            <person name="Magnuson J."/>
            <person name="Mondo S."/>
            <person name="Nolan M."/>
            <person name="Ohm R."/>
            <person name="Pangilinan J."/>
            <person name="Park H.-J."/>
            <person name="Ramirez L."/>
            <person name="Alfaro M."/>
            <person name="Sun H."/>
            <person name="Tritt A."/>
            <person name="Yoshinaga Y."/>
            <person name="Zwiers L.-H."/>
            <person name="Turgeon B."/>
            <person name="Goodwin S."/>
            <person name="Spatafora J."/>
            <person name="Crous P."/>
            <person name="Grigoriev I."/>
        </authorList>
    </citation>
    <scope>NUCLEOTIDE SEQUENCE</scope>
    <source>
        <strain evidence="6">CBS 113389</strain>
    </source>
</reference>
<dbReference type="SUPFAM" id="SSF53335">
    <property type="entry name" value="S-adenosyl-L-methionine-dependent methyltransferases"/>
    <property type="match status" value="1"/>
</dbReference>
<evidence type="ECO:0000256" key="3">
    <source>
        <dbReference type="ARBA" id="ARBA00022691"/>
    </source>
</evidence>
<dbReference type="GeneID" id="54479402"/>
<evidence type="ECO:0000313" key="7">
    <source>
        <dbReference type="Proteomes" id="UP000799767"/>
    </source>
</evidence>
<dbReference type="InterPro" id="IPR029063">
    <property type="entry name" value="SAM-dependent_MTases_sf"/>
</dbReference>
<feature type="domain" description="O-methyltransferase C-terminal" evidence="5">
    <location>
        <begin position="228"/>
        <end position="369"/>
    </location>
</feature>
<dbReference type="EMBL" id="MU001641">
    <property type="protein sequence ID" value="KAF2479759.1"/>
    <property type="molecule type" value="Genomic_DNA"/>
</dbReference>
<dbReference type="GO" id="GO:0032259">
    <property type="term" value="P:methylation"/>
    <property type="evidence" value="ECO:0007669"/>
    <property type="project" value="UniProtKB-KW"/>
</dbReference>
<sequence>MSNLGESGRSFETVKEDLARSILAAKKPADLIVPLIYSIPVFAPVRICIELGVFEHLSRSSVPLSADTLAKDLCGQTGQDAGNKSETCDFLVRMLRTVQAIGLVDEVAEFTYLANALTHTMAEPGFAAGFQLTFDNLTEPKSTISEMLKYHQANAWQVAASANDGAWQRARNAVGTSTFDSWVADDPIQLTRLNALMQRMQSDRLHWTEWFPENRLFHYAGRNPEQRMVVVDVGGGRGHDIKAFAKKYAQAPVSAILQDLRGTIEEARAEMQAAGIEVCVHDFFQPQPVRGADIYYMHKIMHDWPDEGCVRILEHLRDAMTPRSRILINEVILPNRGCSLLHACFDINMLALHSGRERDEASWERLISQVEGLSIRKFWHAPNDEGEGIVEVGLTNF</sequence>
<dbReference type="RefSeq" id="XP_033586329.1">
    <property type="nucleotide sequence ID" value="XM_033738400.1"/>
</dbReference>
<proteinExistence type="predicted"/>
<evidence type="ECO:0000313" key="6">
    <source>
        <dbReference type="EMBL" id="KAF2479759.1"/>
    </source>
</evidence>
<dbReference type="PROSITE" id="PS51683">
    <property type="entry name" value="SAM_OMT_II"/>
    <property type="match status" value="1"/>
</dbReference>
<feature type="active site" description="Proton acceptor" evidence="4">
    <location>
        <position position="302"/>
    </location>
</feature>
<organism evidence="6 7">
    <name type="scientific">Neohortaea acidophila</name>
    <dbReference type="NCBI Taxonomy" id="245834"/>
    <lineage>
        <taxon>Eukaryota</taxon>
        <taxon>Fungi</taxon>
        <taxon>Dikarya</taxon>
        <taxon>Ascomycota</taxon>
        <taxon>Pezizomycotina</taxon>
        <taxon>Dothideomycetes</taxon>
        <taxon>Dothideomycetidae</taxon>
        <taxon>Mycosphaerellales</taxon>
        <taxon>Teratosphaeriaceae</taxon>
        <taxon>Neohortaea</taxon>
    </lineage>
</organism>
<dbReference type="PANTHER" id="PTHR43712">
    <property type="entry name" value="PUTATIVE (AFU_ORTHOLOGUE AFUA_4G14580)-RELATED"/>
    <property type="match status" value="1"/>
</dbReference>
<dbReference type="Gene3D" id="1.10.10.10">
    <property type="entry name" value="Winged helix-like DNA-binding domain superfamily/Winged helix DNA-binding domain"/>
    <property type="match status" value="1"/>
</dbReference>
<keyword evidence="2 6" id="KW-0808">Transferase</keyword>
<evidence type="ECO:0000256" key="2">
    <source>
        <dbReference type="ARBA" id="ARBA00022679"/>
    </source>
</evidence>
<dbReference type="PIRSF" id="PIRSF005739">
    <property type="entry name" value="O-mtase"/>
    <property type="match status" value="1"/>
</dbReference>
<dbReference type="Pfam" id="PF00891">
    <property type="entry name" value="Methyltransf_2"/>
    <property type="match status" value="1"/>
</dbReference>
<name>A0A6A6PIC4_9PEZI</name>
<dbReference type="InterPro" id="IPR036390">
    <property type="entry name" value="WH_DNA-bd_sf"/>
</dbReference>
<dbReference type="Proteomes" id="UP000799767">
    <property type="component" value="Unassembled WGS sequence"/>
</dbReference>
<protein>
    <submittedName>
        <fullName evidence="6">O-methyltransferase-domain-containing protein</fullName>
    </submittedName>
</protein>
<evidence type="ECO:0000256" key="1">
    <source>
        <dbReference type="ARBA" id="ARBA00022603"/>
    </source>
</evidence>
<dbReference type="OrthoDB" id="2410195at2759"/>
<dbReference type="SUPFAM" id="SSF46785">
    <property type="entry name" value="Winged helix' DNA-binding domain"/>
    <property type="match status" value="1"/>
</dbReference>
<keyword evidence="1 6" id="KW-0489">Methyltransferase</keyword>
<keyword evidence="7" id="KW-1185">Reference proteome</keyword>